<reference evidence="2 3" key="1">
    <citation type="journal article" date="2019" name="Commun. Biol.">
        <title>The bagworm genome reveals a unique fibroin gene that provides high tensile strength.</title>
        <authorList>
            <person name="Kono N."/>
            <person name="Nakamura H."/>
            <person name="Ohtoshi R."/>
            <person name="Tomita M."/>
            <person name="Numata K."/>
            <person name="Arakawa K."/>
        </authorList>
    </citation>
    <scope>NUCLEOTIDE SEQUENCE [LARGE SCALE GENOMIC DNA]</scope>
</reference>
<comment type="caution">
    <text evidence="2">The sequence shown here is derived from an EMBL/GenBank/DDBJ whole genome shotgun (WGS) entry which is preliminary data.</text>
</comment>
<evidence type="ECO:0000313" key="3">
    <source>
        <dbReference type="Proteomes" id="UP000299102"/>
    </source>
</evidence>
<name>A0A4C2AEW5_EUMVA</name>
<protein>
    <submittedName>
        <fullName evidence="2">Uncharacterized protein</fullName>
    </submittedName>
</protein>
<feature type="compositionally biased region" description="Polar residues" evidence="1">
    <location>
        <begin position="67"/>
        <end position="79"/>
    </location>
</feature>
<evidence type="ECO:0000313" key="2">
    <source>
        <dbReference type="EMBL" id="GBP97357.1"/>
    </source>
</evidence>
<dbReference type="Proteomes" id="UP000299102">
    <property type="component" value="Unassembled WGS sequence"/>
</dbReference>
<dbReference type="EMBL" id="BGZK01002918">
    <property type="protein sequence ID" value="GBP97357.1"/>
    <property type="molecule type" value="Genomic_DNA"/>
</dbReference>
<sequence>MRNEPVTCQSPHAAIVPGSTPVRSDGLAISSSTGFTRGSKSFGPTLTWIVDYLTPEHCKIKKKNQIGTRQYEESNQSAHQKSDCARSSMRWTRPKRKSIEYVHTIGRGVAVAVASLPSRDFHNSMVLNEFVSRARAVTVVPGWARRAHAPELHTTQIN</sequence>
<feature type="region of interest" description="Disordered" evidence="1">
    <location>
        <begin position="67"/>
        <end position="90"/>
    </location>
</feature>
<feature type="compositionally biased region" description="Polar residues" evidence="1">
    <location>
        <begin position="1"/>
        <end position="10"/>
    </location>
</feature>
<accession>A0A4C2AEW5</accession>
<evidence type="ECO:0000256" key="1">
    <source>
        <dbReference type="SAM" id="MobiDB-lite"/>
    </source>
</evidence>
<gene>
    <name evidence="2" type="ORF">EVAR_67918_1</name>
</gene>
<proteinExistence type="predicted"/>
<dbReference type="AlphaFoldDB" id="A0A4C2AEW5"/>
<keyword evidence="3" id="KW-1185">Reference proteome</keyword>
<organism evidence="2 3">
    <name type="scientific">Eumeta variegata</name>
    <name type="common">Bagworm moth</name>
    <name type="synonym">Eumeta japonica</name>
    <dbReference type="NCBI Taxonomy" id="151549"/>
    <lineage>
        <taxon>Eukaryota</taxon>
        <taxon>Metazoa</taxon>
        <taxon>Ecdysozoa</taxon>
        <taxon>Arthropoda</taxon>
        <taxon>Hexapoda</taxon>
        <taxon>Insecta</taxon>
        <taxon>Pterygota</taxon>
        <taxon>Neoptera</taxon>
        <taxon>Endopterygota</taxon>
        <taxon>Lepidoptera</taxon>
        <taxon>Glossata</taxon>
        <taxon>Ditrysia</taxon>
        <taxon>Tineoidea</taxon>
        <taxon>Psychidae</taxon>
        <taxon>Oiketicinae</taxon>
        <taxon>Eumeta</taxon>
    </lineage>
</organism>
<feature type="region of interest" description="Disordered" evidence="1">
    <location>
        <begin position="1"/>
        <end position="22"/>
    </location>
</feature>